<dbReference type="EMBL" id="LN907858">
    <property type="protein sequence ID" value="CUU40795.1"/>
    <property type="molecule type" value="Genomic_DNA"/>
</dbReference>
<organism evidence="1 2">
    <name type="scientific">Helicobacter typhlonius</name>
    <dbReference type="NCBI Taxonomy" id="76936"/>
    <lineage>
        <taxon>Bacteria</taxon>
        <taxon>Pseudomonadati</taxon>
        <taxon>Campylobacterota</taxon>
        <taxon>Epsilonproteobacteria</taxon>
        <taxon>Campylobacterales</taxon>
        <taxon>Helicobacteraceae</taxon>
        <taxon>Helicobacter</taxon>
    </lineage>
</organism>
<name>A0A0S4PWX7_9HELI</name>
<dbReference type="KEGG" id="hty:BN2458_PEG1912"/>
<evidence type="ECO:0000313" key="2">
    <source>
        <dbReference type="Proteomes" id="UP000064525"/>
    </source>
</evidence>
<dbReference type="AlphaFoldDB" id="A0A0S4PWX7"/>
<gene>
    <name evidence="1" type="ORF">BN2458_PEG1912</name>
</gene>
<dbReference type="Proteomes" id="UP000064525">
    <property type="component" value="Chromosome I"/>
</dbReference>
<protein>
    <submittedName>
        <fullName evidence="1">Uncharacterized protein</fullName>
    </submittedName>
</protein>
<reference evidence="2" key="1">
    <citation type="submission" date="2015-11" db="EMBL/GenBank/DDBJ databases">
        <authorList>
            <person name="Anvar S.Y."/>
        </authorList>
    </citation>
    <scope>NUCLEOTIDE SEQUENCE [LARGE SCALE GENOMIC DNA]</scope>
</reference>
<sequence length="67" mass="7962">MVDATIEEQPAKINKHKSDNIAKFDDEKKMDWINCILYLENLPSQIYTRAEKGDYFFIPTLTILRRK</sequence>
<evidence type="ECO:0000313" key="1">
    <source>
        <dbReference type="EMBL" id="CUU40795.1"/>
    </source>
</evidence>
<proteinExistence type="predicted"/>
<accession>A0A0S4PWX7</accession>